<dbReference type="Proteomes" id="UP001165121">
    <property type="component" value="Unassembled WGS sequence"/>
</dbReference>
<keyword evidence="2" id="KW-1185">Reference proteome</keyword>
<sequence>MRSNMFINEHRLAWNLHCVVLYKIDTFCQESYSRIGSMIYLTTDTAKLLRSEQLDSWLTSDKSVVDVFKLLKLQWRWIRSTHQPKTGGTREIHRLLQPEEVGDQPRAFSSVGSYVSTLDRHTLTKTVVPVRPQQANTTSDYSGKDADVLFRSQTEYTCVSAEESKTEEAFPISRAVEETTHQGASTTTQVGADVGEVNADYDENLVTYRVSGSEIQQERTLQNGARSECRRNLVGERERNLLLNATKRAAIDTEVSQETRELRN</sequence>
<gene>
    <name evidence="1" type="ORF">Pfra01_002576900</name>
</gene>
<proteinExistence type="predicted"/>
<reference evidence="1" key="1">
    <citation type="submission" date="2023-04" db="EMBL/GenBank/DDBJ databases">
        <title>Phytophthora fragariaefolia NBRC 109709.</title>
        <authorList>
            <person name="Ichikawa N."/>
            <person name="Sato H."/>
            <person name="Tonouchi N."/>
        </authorList>
    </citation>
    <scope>NUCLEOTIDE SEQUENCE</scope>
    <source>
        <strain evidence="1">NBRC 109709</strain>
    </source>
</reference>
<dbReference type="AlphaFoldDB" id="A0A9W6Y8R0"/>
<evidence type="ECO:0000313" key="1">
    <source>
        <dbReference type="EMBL" id="GMF59577.1"/>
    </source>
</evidence>
<dbReference type="EMBL" id="BSXT01005063">
    <property type="protein sequence ID" value="GMF59577.1"/>
    <property type="molecule type" value="Genomic_DNA"/>
</dbReference>
<comment type="caution">
    <text evidence="1">The sequence shown here is derived from an EMBL/GenBank/DDBJ whole genome shotgun (WGS) entry which is preliminary data.</text>
</comment>
<name>A0A9W6Y8R0_9STRA</name>
<protein>
    <submittedName>
        <fullName evidence="1">Unnamed protein product</fullName>
    </submittedName>
</protein>
<accession>A0A9W6Y8R0</accession>
<evidence type="ECO:0000313" key="2">
    <source>
        <dbReference type="Proteomes" id="UP001165121"/>
    </source>
</evidence>
<organism evidence="1 2">
    <name type="scientific">Phytophthora fragariaefolia</name>
    <dbReference type="NCBI Taxonomy" id="1490495"/>
    <lineage>
        <taxon>Eukaryota</taxon>
        <taxon>Sar</taxon>
        <taxon>Stramenopiles</taxon>
        <taxon>Oomycota</taxon>
        <taxon>Peronosporomycetes</taxon>
        <taxon>Peronosporales</taxon>
        <taxon>Peronosporaceae</taxon>
        <taxon>Phytophthora</taxon>
    </lineage>
</organism>